<dbReference type="Pfam" id="PF13508">
    <property type="entry name" value="Acetyltransf_7"/>
    <property type="match status" value="1"/>
</dbReference>
<dbReference type="PROSITE" id="PS51186">
    <property type="entry name" value="GNAT"/>
    <property type="match status" value="1"/>
</dbReference>
<evidence type="ECO:0000313" key="2">
    <source>
        <dbReference type="EMBL" id="TKR24892.1"/>
    </source>
</evidence>
<organism evidence="2 3">
    <name type="scientific">Natronomonas salsuginis</name>
    <dbReference type="NCBI Taxonomy" id="2217661"/>
    <lineage>
        <taxon>Archaea</taxon>
        <taxon>Methanobacteriati</taxon>
        <taxon>Methanobacteriota</taxon>
        <taxon>Stenosarchaea group</taxon>
        <taxon>Halobacteria</taxon>
        <taxon>Halobacteriales</taxon>
        <taxon>Natronomonadaceae</taxon>
        <taxon>Natronomonas</taxon>
    </lineage>
</organism>
<name>A0A4U5J777_9EURY</name>
<dbReference type="AlphaFoldDB" id="A0A4U5J777"/>
<dbReference type="SUPFAM" id="SSF55729">
    <property type="entry name" value="Acyl-CoA N-acyltransferases (Nat)"/>
    <property type="match status" value="1"/>
</dbReference>
<evidence type="ECO:0000259" key="1">
    <source>
        <dbReference type="PROSITE" id="PS51186"/>
    </source>
</evidence>
<dbReference type="Proteomes" id="UP000308037">
    <property type="component" value="Unassembled WGS sequence"/>
</dbReference>
<gene>
    <name evidence="2" type="ORF">DM868_13245</name>
</gene>
<reference evidence="2 3" key="1">
    <citation type="submission" date="2019-04" db="EMBL/GenBank/DDBJ databases">
        <title>Natronomonas sp. F20-122 a newhaloarchaeon isolated from a saline saltern of Isla Bacuta, Huelva, Spain.</title>
        <authorList>
            <person name="Duran-Viseras A."/>
            <person name="Sanchez-Porro C."/>
            <person name="Ventosa A."/>
        </authorList>
    </citation>
    <scope>NUCLEOTIDE SEQUENCE [LARGE SCALE GENOMIC DNA]</scope>
    <source>
        <strain evidence="2 3">F20-122</strain>
    </source>
</reference>
<evidence type="ECO:0000313" key="3">
    <source>
        <dbReference type="Proteomes" id="UP000308037"/>
    </source>
</evidence>
<accession>A0A4U5J777</accession>
<feature type="domain" description="N-acetyltransferase" evidence="1">
    <location>
        <begin position="8"/>
        <end position="121"/>
    </location>
</feature>
<comment type="caution">
    <text evidence="2">The sequence shown here is derived from an EMBL/GenBank/DDBJ whole genome shotgun (WGS) entry which is preliminary data.</text>
</comment>
<dbReference type="EMBL" id="QKNX01000006">
    <property type="protein sequence ID" value="TKR24892.1"/>
    <property type="molecule type" value="Genomic_DNA"/>
</dbReference>
<keyword evidence="3" id="KW-1185">Reference proteome</keyword>
<dbReference type="InterPro" id="IPR016181">
    <property type="entry name" value="Acyl_CoA_acyltransferase"/>
</dbReference>
<sequence>MTDAESSVTVRAATPDEYVPVRSILEAALLEVDRGLVRRSAVLVAVADDRILGALALRGPEIEAVAVRPGRRGQGIGRRLIEAAARRRPHLIAGFDPAVRPFYTALGFEVRCSAGRCRGWL</sequence>
<dbReference type="GO" id="GO:0016747">
    <property type="term" value="F:acyltransferase activity, transferring groups other than amino-acyl groups"/>
    <property type="evidence" value="ECO:0007669"/>
    <property type="project" value="InterPro"/>
</dbReference>
<dbReference type="Gene3D" id="3.40.630.30">
    <property type="match status" value="1"/>
</dbReference>
<protein>
    <submittedName>
        <fullName evidence="2">GNAT family N-acetyltransferase</fullName>
    </submittedName>
</protein>
<dbReference type="InterPro" id="IPR000182">
    <property type="entry name" value="GNAT_dom"/>
</dbReference>
<keyword evidence="2" id="KW-0808">Transferase</keyword>
<dbReference type="RefSeq" id="WP_137277314.1">
    <property type="nucleotide sequence ID" value="NZ_QKNX01000006.1"/>
</dbReference>
<proteinExistence type="predicted"/>
<dbReference type="OrthoDB" id="194677at2157"/>